<feature type="non-terminal residue" evidence="1">
    <location>
        <position position="404"/>
    </location>
</feature>
<sequence length="404" mass="44992">MYNNTAGKAGQSMYLIMTKVAEWCRLGIAGEYVKGNYSDGISNQNELQGIPITYTAFTQLSSTQINQQQKYLEDYWNIPKGSIWHVSNRNIALIKGNDQSGCAEYNNPCKTIDYVLSQISQLKEGSITAYTSEKRIGISQYGYDLQSPMQFSRISSHTNILKIMKQLYGTDQVMNGQAEMKILKNNDNNNENGKLGWIQTAEGIELRLYYINIIMDDSQLSIPIIYIQDSNSILELNSITFTGITLSPSIEPKGIIQINYDNSQFIAQSCIFENINIEEQGGNAIRILNSGSYPISATIKGCQFNNISCIGDSNGRGGSAIYMENKHGSKLLIDDQCQFYQCIVDKRNGGAIYIDIDFDSEFEFKINDATIQNCQAITNTSSTFPTGYGGGIFLTGSGNYDPQR</sequence>
<accession>A0A5J4TU06</accession>
<comment type="caution">
    <text evidence="1">The sequence shown here is derived from an EMBL/GenBank/DDBJ whole genome shotgun (WGS) entry which is preliminary data.</text>
</comment>
<organism evidence="1 2">
    <name type="scientific">Streblomastix strix</name>
    <dbReference type="NCBI Taxonomy" id="222440"/>
    <lineage>
        <taxon>Eukaryota</taxon>
        <taxon>Metamonada</taxon>
        <taxon>Preaxostyla</taxon>
        <taxon>Oxymonadida</taxon>
        <taxon>Streblomastigidae</taxon>
        <taxon>Streblomastix</taxon>
    </lineage>
</organism>
<name>A0A5J4TU06_9EUKA</name>
<dbReference type="EMBL" id="SNRW01025616">
    <property type="protein sequence ID" value="KAA6361389.1"/>
    <property type="molecule type" value="Genomic_DNA"/>
</dbReference>
<proteinExistence type="predicted"/>
<dbReference type="Proteomes" id="UP000324800">
    <property type="component" value="Unassembled WGS sequence"/>
</dbReference>
<dbReference type="AlphaFoldDB" id="A0A5J4TU06"/>
<evidence type="ECO:0000313" key="2">
    <source>
        <dbReference type="Proteomes" id="UP000324800"/>
    </source>
</evidence>
<evidence type="ECO:0000313" key="1">
    <source>
        <dbReference type="EMBL" id="KAA6361389.1"/>
    </source>
</evidence>
<protein>
    <submittedName>
        <fullName evidence="1">Uncharacterized protein</fullName>
    </submittedName>
</protein>
<gene>
    <name evidence="1" type="ORF">EZS28_043084</name>
</gene>
<reference evidence="1 2" key="1">
    <citation type="submission" date="2019-03" db="EMBL/GenBank/DDBJ databases">
        <title>Single cell metagenomics reveals metabolic interactions within the superorganism composed of flagellate Streblomastix strix and complex community of Bacteroidetes bacteria on its surface.</title>
        <authorList>
            <person name="Treitli S.C."/>
            <person name="Kolisko M."/>
            <person name="Husnik F."/>
            <person name="Keeling P."/>
            <person name="Hampl V."/>
        </authorList>
    </citation>
    <scope>NUCLEOTIDE SEQUENCE [LARGE SCALE GENOMIC DNA]</scope>
    <source>
        <strain evidence="1">ST1C</strain>
    </source>
</reference>